<reference evidence="4" key="1">
    <citation type="journal article" date="2019" name="Int. J. Syst. Evol. Microbiol.">
        <title>The Global Catalogue of Microorganisms (GCM) 10K type strain sequencing project: providing services to taxonomists for standard genome sequencing and annotation.</title>
        <authorList>
            <consortium name="The Broad Institute Genomics Platform"/>
            <consortium name="The Broad Institute Genome Sequencing Center for Infectious Disease"/>
            <person name="Wu L."/>
            <person name="Ma J."/>
        </authorList>
    </citation>
    <scope>NUCLEOTIDE SEQUENCE [LARGE SCALE GENOMIC DNA]</scope>
    <source>
        <strain evidence="4">CGMCC 1.12664</strain>
    </source>
</reference>
<dbReference type="Pfam" id="PF02625">
    <property type="entry name" value="XdhC_CoxI"/>
    <property type="match status" value="1"/>
</dbReference>
<organism evidence="3 4">
    <name type="scientific">Primorskyibacter flagellatus</name>
    <dbReference type="NCBI Taxonomy" id="1387277"/>
    <lineage>
        <taxon>Bacteria</taxon>
        <taxon>Pseudomonadati</taxon>
        <taxon>Pseudomonadota</taxon>
        <taxon>Alphaproteobacteria</taxon>
        <taxon>Rhodobacterales</taxon>
        <taxon>Roseobacteraceae</taxon>
        <taxon>Primorskyibacter</taxon>
    </lineage>
</organism>
<protein>
    <submittedName>
        <fullName evidence="3">Xanthine dehydrogenase accessory protein XdhC</fullName>
    </submittedName>
</protein>
<evidence type="ECO:0000313" key="3">
    <source>
        <dbReference type="EMBL" id="GGE40020.1"/>
    </source>
</evidence>
<dbReference type="EMBL" id="BMFJ01000002">
    <property type="protein sequence ID" value="GGE40020.1"/>
    <property type="molecule type" value="Genomic_DNA"/>
</dbReference>
<comment type="caution">
    <text evidence="3">The sequence shown here is derived from an EMBL/GenBank/DDBJ whole genome shotgun (WGS) entry which is preliminary data.</text>
</comment>
<feature type="domain" description="XdhC Rossmann" evidence="2">
    <location>
        <begin position="153"/>
        <end position="293"/>
    </location>
</feature>
<dbReference type="InterPro" id="IPR014308">
    <property type="entry name" value="Xanthine_DH_XdhC"/>
</dbReference>
<dbReference type="AlphaFoldDB" id="A0A917ABL6"/>
<evidence type="ECO:0000259" key="2">
    <source>
        <dbReference type="Pfam" id="PF13478"/>
    </source>
</evidence>
<dbReference type="InterPro" id="IPR052698">
    <property type="entry name" value="MoCofactor_Util/Proc"/>
</dbReference>
<dbReference type="RefSeq" id="WP_188478572.1">
    <property type="nucleotide sequence ID" value="NZ_BMFJ01000002.1"/>
</dbReference>
<dbReference type="InterPro" id="IPR027051">
    <property type="entry name" value="XdhC_Rossmann_dom"/>
</dbReference>
<name>A0A917ABL6_9RHOB</name>
<dbReference type="InterPro" id="IPR003777">
    <property type="entry name" value="XdhC_CoxI"/>
</dbReference>
<accession>A0A917ABL6</accession>
<feature type="domain" description="XdhC- CoxI" evidence="1">
    <location>
        <begin position="13"/>
        <end position="68"/>
    </location>
</feature>
<dbReference type="PANTHER" id="PTHR30388">
    <property type="entry name" value="ALDEHYDE OXIDOREDUCTASE MOLYBDENUM COFACTOR ASSEMBLY PROTEIN"/>
    <property type="match status" value="1"/>
</dbReference>
<proteinExistence type="predicted"/>
<sequence>MVDLDALRDALAVHGRVVRVVVADVRGSAPREVGAEMIVAASGLVAGTIGGGALELEAIGVARELAAARVGKRALGPDLGQCCGGAVVLAWDLVTGMPEVENGLVVRRIDGTAERPLSVVRAIAGGRNGAAPAATRLIDGWLISPVRQATAEVWVWGAGHVGRAIVGVIAPLPGVAVTWVDTAAERFPETLPQGVTALPAARPETLAAHAPVTAHHLILTYSHAIDLALCDALLHRGFASAGVIGSKSKWARFRSRLSAMGHATARIDGIACPIGNPGLGKHPQQIAVGVAATLLSAMARKDAQRDMTG</sequence>
<dbReference type="Gene3D" id="3.40.50.720">
    <property type="entry name" value="NAD(P)-binding Rossmann-like Domain"/>
    <property type="match status" value="1"/>
</dbReference>
<keyword evidence="4" id="KW-1185">Reference proteome</keyword>
<dbReference type="NCBIfam" id="TIGR02964">
    <property type="entry name" value="xanthine_xdhC"/>
    <property type="match status" value="1"/>
</dbReference>
<dbReference type="Proteomes" id="UP000612855">
    <property type="component" value="Unassembled WGS sequence"/>
</dbReference>
<dbReference type="PANTHER" id="PTHR30388:SF6">
    <property type="entry name" value="XANTHINE DEHYDROGENASE SUBUNIT A-RELATED"/>
    <property type="match status" value="1"/>
</dbReference>
<evidence type="ECO:0000313" key="4">
    <source>
        <dbReference type="Proteomes" id="UP000612855"/>
    </source>
</evidence>
<gene>
    <name evidence="3" type="primary">xdhC</name>
    <name evidence="3" type="ORF">GCM10011360_29590</name>
</gene>
<evidence type="ECO:0000259" key="1">
    <source>
        <dbReference type="Pfam" id="PF02625"/>
    </source>
</evidence>
<dbReference type="Pfam" id="PF13478">
    <property type="entry name" value="XdhC_C"/>
    <property type="match status" value="1"/>
</dbReference>